<reference evidence="5 6" key="1">
    <citation type="submission" date="2019-04" db="EMBL/GenBank/DDBJ databases">
        <title>Sphingomonas psychrotolerans sp. nov., isolated from soil in the Tianshan Mountains, Xinjiang, China.</title>
        <authorList>
            <person name="Luo Y."/>
            <person name="Sheng H."/>
        </authorList>
    </citation>
    <scope>NUCLEOTIDE SEQUENCE [LARGE SCALE GENOMIC DNA]</scope>
    <source>
        <strain evidence="5 6">ZFGT-11</strain>
    </source>
</reference>
<dbReference type="InterPro" id="IPR058792">
    <property type="entry name" value="Beta-barrel_RND_2"/>
</dbReference>
<dbReference type="SUPFAM" id="SSF111369">
    <property type="entry name" value="HlyD-like secretion proteins"/>
    <property type="match status" value="1"/>
</dbReference>
<feature type="domain" description="Multidrug resistance protein MdtA-like barrel-sandwich hybrid" evidence="3">
    <location>
        <begin position="298"/>
        <end position="441"/>
    </location>
</feature>
<dbReference type="PANTHER" id="PTHR30469:SF38">
    <property type="entry name" value="HLYD FAMILY SECRETION PROTEIN"/>
    <property type="match status" value="1"/>
</dbReference>
<evidence type="ECO:0000313" key="6">
    <source>
        <dbReference type="Proteomes" id="UP000306147"/>
    </source>
</evidence>
<dbReference type="AlphaFoldDB" id="A0A4S1XGD1"/>
<dbReference type="GO" id="GO:0015562">
    <property type="term" value="F:efflux transmembrane transporter activity"/>
    <property type="evidence" value="ECO:0007669"/>
    <property type="project" value="TreeGrafter"/>
</dbReference>
<dbReference type="OrthoDB" id="9778236at2"/>
<feature type="region of interest" description="Disordered" evidence="2">
    <location>
        <begin position="25"/>
        <end position="50"/>
    </location>
</feature>
<dbReference type="PANTHER" id="PTHR30469">
    <property type="entry name" value="MULTIDRUG RESISTANCE PROTEIN MDTA"/>
    <property type="match status" value="1"/>
</dbReference>
<dbReference type="Proteomes" id="UP000306147">
    <property type="component" value="Unassembled WGS sequence"/>
</dbReference>
<evidence type="ECO:0000259" key="4">
    <source>
        <dbReference type="Pfam" id="PF25954"/>
    </source>
</evidence>
<gene>
    <name evidence="5" type="ORF">E5A73_06035</name>
</gene>
<evidence type="ECO:0000256" key="2">
    <source>
        <dbReference type="SAM" id="MobiDB-lite"/>
    </source>
</evidence>
<dbReference type="GO" id="GO:1990281">
    <property type="term" value="C:efflux pump complex"/>
    <property type="evidence" value="ECO:0007669"/>
    <property type="project" value="TreeGrafter"/>
</dbReference>
<evidence type="ECO:0000259" key="3">
    <source>
        <dbReference type="Pfam" id="PF25917"/>
    </source>
</evidence>
<dbReference type="Gene3D" id="2.40.50.100">
    <property type="match status" value="2"/>
</dbReference>
<comment type="similarity">
    <text evidence="1">Belongs to the membrane fusion protein (MFP) (TC 8.A.1) family.</text>
</comment>
<dbReference type="InterPro" id="IPR058625">
    <property type="entry name" value="MdtA-like_BSH"/>
</dbReference>
<comment type="caution">
    <text evidence="5">The sequence shown here is derived from an EMBL/GenBank/DDBJ whole genome shotgun (WGS) entry which is preliminary data.</text>
</comment>
<dbReference type="Pfam" id="PF25917">
    <property type="entry name" value="BSH_RND"/>
    <property type="match status" value="1"/>
</dbReference>
<protein>
    <submittedName>
        <fullName evidence="5">Efflux RND transporter periplasmic adaptor subunit</fullName>
    </submittedName>
</protein>
<dbReference type="Pfam" id="PF25954">
    <property type="entry name" value="Beta-barrel_RND_2"/>
    <property type="match status" value="1"/>
</dbReference>
<dbReference type="NCBIfam" id="TIGR01730">
    <property type="entry name" value="RND_mfp"/>
    <property type="match status" value="1"/>
</dbReference>
<feature type="domain" description="CusB-like beta-barrel" evidence="4">
    <location>
        <begin position="465"/>
        <end position="536"/>
    </location>
</feature>
<dbReference type="EMBL" id="SRXT01000002">
    <property type="protein sequence ID" value="TGX54997.1"/>
    <property type="molecule type" value="Genomic_DNA"/>
</dbReference>
<evidence type="ECO:0000313" key="5">
    <source>
        <dbReference type="EMBL" id="TGX54997.1"/>
    </source>
</evidence>
<name>A0A4S1XGD1_9SPHN</name>
<organism evidence="5 6">
    <name type="scientific">Sphingomonas gei</name>
    <dbReference type="NCBI Taxonomy" id="1395960"/>
    <lineage>
        <taxon>Bacteria</taxon>
        <taxon>Pseudomonadati</taxon>
        <taxon>Pseudomonadota</taxon>
        <taxon>Alphaproteobacteria</taxon>
        <taxon>Sphingomonadales</taxon>
        <taxon>Sphingomonadaceae</taxon>
        <taxon>Sphingomonas</taxon>
    </lineage>
</organism>
<dbReference type="InterPro" id="IPR006143">
    <property type="entry name" value="RND_pump_MFP"/>
</dbReference>
<keyword evidence="6" id="KW-1185">Reference proteome</keyword>
<proteinExistence type="inferred from homology"/>
<dbReference type="Gene3D" id="2.40.30.170">
    <property type="match status" value="1"/>
</dbReference>
<sequence>MAANWSSAAPPRRCCPALVSTAASSIASSSRRSPHDRAADTAGSRLGPYRAGGAQMHADRMDDRMGVVHLCLCRGAVAPGRRRDRVARRCNGGVRSRRQSAALCQDRVRRAVPASAVRAAAAAASRRTRIGRDDGGPRRRDAAALGRAVRLFRRHRRQRALERRIGRDRAALAGRAWRRIGLGNRTRPLRAQDGGRPMTATVADRLRELRLDREPTRAIPKAAPAVCVERGSRRSLVPLLLTGLASLAVGSVATAALLGGAGGKPVPIAAAPVPPAAAAAPAASLIAAGFVVPQRGGTVGSQVTGQLRQVLVAEGDHVQAGQIIARVDDSDARAALDRAIAAQAEARQTITALGHQHRQAVATLARRQALSQRGFTTMAALEESQAESGMLGARIAAAQAALSGATAGVRAAHVMLDLYAIRAPFAGVVIEKNAEVGELVSPISAGGGFTRTGVVTLVDMASLQVEADVNEAYISGIRSGQRVVLTFDALPGERFEAAVAAIVPSADRNRATVRVNIAFVRRDPRILPQMAAKAAFLSTGDRS</sequence>
<accession>A0A4S1XGD1</accession>
<evidence type="ECO:0000256" key="1">
    <source>
        <dbReference type="ARBA" id="ARBA00009477"/>
    </source>
</evidence>